<evidence type="ECO:0000256" key="5">
    <source>
        <dbReference type="ARBA" id="ARBA00022519"/>
    </source>
</evidence>
<keyword evidence="10" id="KW-0735">Signal-anchor</keyword>
<dbReference type="Gene3D" id="3.30.2420.10">
    <property type="entry name" value="TonB"/>
    <property type="match status" value="1"/>
</dbReference>
<evidence type="ECO:0000313" key="12">
    <source>
        <dbReference type="EMBL" id="EFP97860.1"/>
    </source>
</evidence>
<evidence type="ECO:0000256" key="1">
    <source>
        <dbReference type="ARBA" id="ARBA00004383"/>
    </source>
</evidence>
<evidence type="ECO:0000256" key="8">
    <source>
        <dbReference type="ARBA" id="ARBA00022989"/>
    </source>
</evidence>
<comment type="function">
    <text evidence="10">Interacts with outer membrane receptor proteins that carry out high-affinity binding and energy dependent uptake into the periplasmic space of specific substrates. It could act to transduce energy from the cytoplasmic membrane to specific energy-requiring processes in the outer membrane, resulting in the release into the periplasm of ligands bound by these outer membrane proteins.</text>
</comment>
<protein>
    <recommendedName>
        <fullName evidence="10">Protein TonB</fullName>
    </recommendedName>
</protein>
<accession>E3BGG6</accession>
<proteinExistence type="inferred from homology"/>
<keyword evidence="7 10" id="KW-0653">Protein transport</keyword>
<dbReference type="PROSITE" id="PS51257">
    <property type="entry name" value="PROKAR_LIPOPROTEIN"/>
    <property type="match status" value="1"/>
</dbReference>
<dbReference type="SUPFAM" id="SSF74653">
    <property type="entry name" value="TolA/TonB C-terminal domain"/>
    <property type="match status" value="1"/>
</dbReference>
<evidence type="ECO:0000256" key="10">
    <source>
        <dbReference type="RuleBase" id="RU362123"/>
    </source>
</evidence>
<dbReference type="PROSITE" id="PS52015">
    <property type="entry name" value="TONB_CTD"/>
    <property type="match status" value="1"/>
</dbReference>
<evidence type="ECO:0000256" key="3">
    <source>
        <dbReference type="ARBA" id="ARBA00022448"/>
    </source>
</evidence>
<evidence type="ECO:0000256" key="9">
    <source>
        <dbReference type="ARBA" id="ARBA00023136"/>
    </source>
</evidence>
<keyword evidence="13" id="KW-1185">Reference proteome</keyword>
<comment type="similarity">
    <text evidence="2 10">Belongs to the TonB family.</text>
</comment>
<dbReference type="GO" id="GO:0015031">
    <property type="term" value="P:protein transport"/>
    <property type="evidence" value="ECO:0007669"/>
    <property type="project" value="UniProtKB-UniRule"/>
</dbReference>
<dbReference type="NCBIfam" id="TIGR01352">
    <property type="entry name" value="tonB_Cterm"/>
    <property type="match status" value="1"/>
</dbReference>
<evidence type="ECO:0000256" key="4">
    <source>
        <dbReference type="ARBA" id="ARBA00022475"/>
    </source>
</evidence>
<dbReference type="InterPro" id="IPR003538">
    <property type="entry name" value="TonB"/>
</dbReference>
<dbReference type="InterPro" id="IPR037682">
    <property type="entry name" value="TonB_C"/>
</dbReference>
<keyword evidence="5 10" id="KW-0997">Cell inner membrane</keyword>
<evidence type="ECO:0000259" key="11">
    <source>
        <dbReference type="PROSITE" id="PS52015"/>
    </source>
</evidence>
<evidence type="ECO:0000256" key="2">
    <source>
        <dbReference type="ARBA" id="ARBA00006555"/>
    </source>
</evidence>
<sequence>MKLLGCFVLLMLTGCVNTVTEKVLEPSDQLMPERQVLPEYPSAAFSQKISGFVTVSFNIAKSGQVVDLKVVSSEPTGVFEQAALEAVNQWLYPPQGTTTPQKLTLYFRH</sequence>
<dbReference type="EMBL" id="AEIU01000045">
    <property type="protein sequence ID" value="EFP97860.1"/>
    <property type="molecule type" value="Genomic_DNA"/>
</dbReference>
<feature type="domain" description="TonB C-terminal" evidence="11">
    <location>
        <begin position="25"/>
        <end position="109"/>
    </location>
</feature>
<dbReference type="eggNOG" id="COG0810">
    <property type="taxonomic scope" value="Bacteria"/>
</dbReference>
<comment type="caution">
    <text evidence="12">The sequence shown here is derived from an EMBL/GenBank/DDBJ whole genome shotgun (WGS) entry which is preliminary data.</text>
</comment>
<dbReference type="GO" id="GO:0055085">
    <property type="term" value="P:transmembrane transport"/>
    <property type="evidence" value="ECO:0007669"/>
    <property type="project" value="InterPro"/>
</dbReference>
<dbReference type="InterPro" id="IPR006260">
    <property type="entry name" value="TonB/TolA_C"/>
</dbReference>
<dbReference type="InterPro" id="IPR051045">
    <property type="entry name" value="TonB-dependent_transducer"/>
</dbReference>
<dbReference type="GO" id="GO:0030288">
    <property type="term" value="C:outer membrane-bounded periplasmic space"/>
    <property type="evidence" value="ECO:0007669"/>
    <property type="project" value="InterPro"/>
</dbReference>
<gene>
    <name evidence="12" type="ORF">VIBC2010_03289</name>
</gene>
<dbReference type="GO" id="GO:0005886">
    <property type="term" value="C:plasma membrane"/>
    <property type="evidence" value="ECO:0007669"/>
    <property type="project" value="UniProtKB-SubCell"/>
</dbReference>
<dbReference type="AlphaFoldDB" id="E3BGG6"/>
<dbReference type="PANTHER" id="PTHR33446">
    <property type="entry name" value="PROTEIN TONB-RELATED"/>
    <property type="match status" value="1"/>
</dbReference>
<dbReference type="Proteomes" id="UP000002943">
    <property type="component" value="Unassembled WGS sequence"/>
</dbReference>
<organism evidence="12 13">
    <name type="scientific">Vibrio caribbeanicus ATCC BAA-2122</name>
    <dbReference type="NCBI Taxonomy" id="796620"/>
    <lineage>
        <taxon>Bacteria</taxon>
        <taxon>Pseudomonadati</taxon>
        <taxon>Pseudomonadota</taxon>
        <taxon>Gammaproteobacteria</taxon>
        <taxon>Vibrionales</taxon>
        <taxon>Vibrionaceae</taxon>
        <taxon>Vibrio</taxon>
    </lineage>
</organism>
<dbReference type="GO" id="GO:0031992">
    <property type="term" value="F:energy transducer activity"/>
    <property type="evidence" value="ECO:0007669"/>
    <property type="project" value="InterPro"/>
</dbReference>
<keyword evidence="3 10" id="KW-0813">Transport</keyword>
<evidence type="ECO:0000256" key="6">
    <source>
        <dbReference type="ARBA" id="ARBA00022692"/>
    </source>
</evidence>
<keyword evidence="4 10" id="KW-1003">Cell membrane</keyword>
<dbReference type="GO" id="GO:0015891">
    <property type="term" value="P:siderophore transport"/>
    <property type="evidence" value="ECO:0007669"/>
    <property type="project" value="InterPro"/>
</dbReference>
<dbReference type="STRING" id="796620.VIBC2010_03289"/>
<keyword evidence="8" id="KW-1133">Transmembrane helix</keyword>
<keyword evidence="9" id="KW-0472">Membrane</keyword>
<evidence type="ECO:0000313" key="13">
    <source>
        <dbReference type="Proteomes" id="UP000002943"/>
    </source>
</evidence>
<evidence type="ECO:0000256" key="7">
    <source>
        <dbReference type="ARBA" id="ARBA00022927"/>
    </source>
</evidence>
<comment type="subcellular location">
    <subcellularLocation>
        <location evidence="1 10">Cell inner membrane</location>
        <topology evidence="1 10">Single-pass membrane protein</topology>
        <orientation evidence="1 10">Periplasmic side</orientation>
    </subcellularLocation>
</comment>
<dbReference type="PRINTS" id="PR01374">
    <property type="entry name" value="TONBPROTEIN"/>
</dbReference>
<name>E3BGG6_9VIBR</name>
<keyword evidence="6" id="KW-0812">Transmembrane</keyword>
<reference evidence="12 13" key="1">
    <citation type="journal article" date="2012" name="Int. J. Syst. Evol. Microbiol.">
        <title>Vibrio caribbeanicus sp. nov., isolated from the marine sponge Scleritoderma cyanea.</title>
        <authorList>
            <person name="Hoffmann M."/>
            <person name="Monday S.R."/>
            <person name="Allard M.W."/>
            <person name="Strain E.A."/>
            <person name="Whittaker P."/>
            <person name="Naum M."/>
            <person name="McCarthy P.J."/>
            <person name="Lopez J.V."/>
            <person name="Fischer M."/>
            <person name="Brown E.W."/>
        </authorList>
    </citation>
    <scope>NUCLEOTIDE SEQUENCE [LARGE SCALE GENOMIC DNA]</scope>
    <source>
        <strain evidence="12 13">ATCC BAA-2122</strain>
    </source>
</reference>
<dbReference type="Pfam" id="PF03544">
    <property type="entry name" value="TonB_C"/>
    <property type="match status" value="1"/>
</dbReference>